<dbReference type="PANTHER" id="PTHR34611:SF2">
    <property type="entry name" value="INACTIVE RECOMBINATION-PROMOTING NUCLEASE-LIKE PROTEIN RPNE-RELATED"/>
    <property type="match status" value="1"/>
</dbReference>
<gene>
    <name evidence="2" type="ORF">F0185_00695</name>
</gene>
<evidence type="ECO:0000259" key="1">
    <source>
        <dbReference type="Pfam" id="PF04754"/>
    </source>
</evidence>
<evidence type="ECO:0000313" key="2">
    <source>
        <dbReference type="EMBL" id="NHZ32116.1"/>
    </source>
</evidence>
<comment type="caution">
    <text evidence="2">The sequence shown here is derived from an EMBL/GenBank/DDBJ whole genome shotgun (WGS) entry which is preliminary data.</text>
</comment>
<dbReference type="InterPro" id="IPR006842">
    <property type="entry name" value="Transposase_31"/>
</dbReference>
<dbReference type="EMBL" id="VUYU01000001">
    <property type="protein sequence ID" value="NHZ32116.1"/>
    <property type="molecule type" value="Genomic_DNA"/>
</dbReference>
<protein>
    <submittedName>
        <fullName evidence="2">Rpn family recombination-promoting nuclease/putative transposase</fullName>
    </submittedName>
</protein>
<organism evidence="2 3">
    <name type="scientific">Massilia rubra</name>
    <dbReference type="NCBI Taxonomy" id="2607910"/>
    <lineage>
        <taxon>Bacteria</taxon>
        <taxon>Pseudomonadati</taxon>
        <taxon>Pseudomonadota</taxon>
        <taxon>Betaproteobacteria</taxon>
        <taxon>Burkholderiales</taxon>
        <taxon>Oxalobacteraceae</taxon>
        <taxon>Telluria group</taxon>
        <taxon>Massilia</taxon>
    </lineage>
</organism>
<keyword evidence="3" id="KW-1185">Reference proteome</keyword>
<feature type="domain" description="Transposase (putative) YhgA-like" evidence="1">
    <location>
        <begin position="4"/>
        <end position="158"/>
    </location>
</feature>
<dbReference type="PANTHER" id="PTHR34611">
    <property type="match status" value="1"/>
</dbReference>
<dbReference type="RefSeq" id="WP_167220666.1">
    <property type="nucleotide sequence ID" value="NZ_VUYU01000001.1"/>
</dbReference>
<evidence type="ECO:0000313" key="3">
    <source>
        <dbReference type="Proteomes" id="UP000785613"/>
    </source>
</evidence>
<dbReference type="Pfam" id="PF04754">
    <property type="entry name" value="Transposase_31"/>
    <property type="match status" value="1"/>
</dbReference>
<sequence length="159" mass="18224">MSTYHDLGYRSLFAHPELVRELVTSFTPFKLFDDVALSCFEAADPAYVSEGLAARQNDIVWRVKIGEQFLYVYILLEFQSGVDRWMALRMQNYVGLLCQNLVKRHALPPSLLLPPVLPLVLYNGVPHWSASTDLATLFMEAPTELLPFQPSQRYFLIDQ</sequence>
<dbReference type="Proteomes" id="UP000785613">
    <property type="component" value="Unassembled WGS sequence"/>
</dbReference>
<accession>A0ABX0LHT0</accession>
<reference evidence="2 3" key="1">
    <citation type="submission" date="2019-09" db="EMBL/GenBank/DDBJ databases">
        <title>Taxonomy of Antarctic Massilia spp.: description of Massilia rubra sp. nov., Massilia aquatica sp. nov., Massilia mucilaginosa sp. nov., Massilia frigida sp. nov. isolated from streams, lakes and regoliths.</title>
        <authorList>
            <person name="Holochova P."/>
            <person name="Sedlacek I."/>
            <person name="Kralova S."/>
            <person name="Maslanova I."/>
            <person name="Busse H.-J."/>
            <person name="Stankova E."/>
            <person name="Vrbovska V."/>
            <person name="Kovarovic V."/>
            <person name="Bartak M."/>
            <person name="Svec P."/>
            <person name="Pantucek R."/>
        </authorList>
    </citation>
    <scope>NUCLEOTIDE SEQUENCE [LARGE SCALE GENOMIC DNA]</scope>
    <source>
        <strain evidence="2 3">CCM 8692</strain>
    </source>
</reference>
<name>A0ABX0LHT0_9BURK</name>
<dbReference type="InterPro" id="IPR051699">
    <property type="entry name" value="Rpn/YhgA-like_nuclease"/>
</dbReference>
<proteinExistence type="predicted"/>